<dbReference type="Pfam" id="PF02223">
    <property type="entry name" value="Thymidylate_kin"/>
    <property type="match status" value="1"/>
</dbReference>
<evidence type="ECO:0000313" key="7">
    <source>
        <dbReference type="Proteomes" id="UP001153737"/>
    </source>
</evidence>
<reference evidence="6" key="2">
    <citation type="submission" date="2022-10" db="EMBL/GenBank/DDBJ databases">
        <authorList>
            <consortium name="ENA_rothamsted_submissions"/>
            <consortium name="culmorum"/>
            <person name="King R."/>
        </authorList>
    </citation>
    <scope>NUCLEOTIDE SEQUENCE</scope>
</reference>
<keyword evidence="7" id="KW-1185">Reference proteome</keyword>
<evidence type="ECO:0000256" key="2">
    <source>
        <dbReference type="ARBA" id="ARBA00022741"/>
    </source>
</evidence>
<feature type="coiled-coil region" evidence="4">
    <location>
        <begin position="77"/>
        <end position="104"/>
    </location>
</feature>
<feature type="domain" description="Thymidylate kinase-like" evidence="5">
    <location>
        <begin position="115"/>
        <end position="277"/>
    </location>
</feature>
<dbReference type="GO" id="GO:0005524">
    <property type="term" value="F:ATP binding"/>
    <property type="evidence" value="ECO:0007669"/>
    <property type="project" value="UniProtKB-KW"/>
</dbReference>
<dbReference type="PANTHER" id="PTHR10344:SF4">
    <property type="entry name" value="UMP-CMP KINASE 2, MITOCHONDRIAL"/>
    <property type="match status" value="1"/>
</dbReference>
<protein>
    <recommendedName>
        <fullName evidence="5">Thymidylate kinase-like domain-containing protein</fullName>
    </recommendedName>
</protein>
<dbReference type="PANTHER" id="PTHR10344">
    <property type="entry name" value="THYMIDYLATE KINASE"/>
    <property type="match status" value="1"/>
</dbReference>
<dbReference type="GO" id="GO:0005739">
    <property type="term" value="C:mitochondrion"/>
    <property type="evidence" value="ECO:0007669"/>
    <property type="project" value="TreeGrafter"/>
</dbReference>
<dbReference type="InterPro" id="IPR039430">
    <property type="entry name" value="Thymidylate_kin-like_dom"/>
</dbReference>
<evidence type="ECO:0000259" key="5">
    <source>
        <dbReference type="Pfam" id="PF02223"/>
    </source>
</evidence>
<dbReference type="EMBL" id="OU896716">
    <property type="protein sequence ID" value="CAH1117953.1"/>
    <property type="molecule type" value="Genomic_DNA"/>
</dbReference>
<keyword evidence="3" id="KW-0067">ATP-binding</keyword>
<keyword evidence="4" id="KW-0175">Coiled coil</keyword>
<keyword evidence="2" id="KW-0547">Nucleotide-binding</keyword>
<sequence>MLRTMLVALSKIRKILSGNTVKSVNPRNGNARNFCVSPRKSKFKFEEMAVASKNNMASVPFLYHSLQSILDVFEKPENKTRDAVRELLNIYERAKEEKSKHDAAGEVRSHPFIVLEGLDGSGKSTTGTKFAKKIGAKKWQTPPASISHIRHLFDDDKVLRTAYYSLGNYIAGLEVEIMLKDQPIVMDRYWHSTAAYAMVQWIHDNKGKYEMPPAGDEIYCWPDDLFKPDIVFFLDVSEQVRAQRLSRRTESTAQEDLLRSSTEFRSNVIKAYKNMYNPPVTVINSNFAFGRVLRELQDRTKDLLVE</sequence>
<dbReference type="InterPro" id="IPR027417">
    <property type="entry name" value="P-loop_NTPase"/>
</dbReference>
<evidence type="ECO:0000256" key="4">
    <source>
        <dbReference type="SAM" id="Coils"/>
    </source>
</evidence>
<dbReference type="GO" id="GO:0006235">
    <property type="term" value="P:dTTP biosynthetic process"/>
    <property type="evidence" value="ECO:0007669"/>
    <property type="project" value="TreeGrafter"/>
</dbReference>
<reference evidence="6" key="1">
    <citation type="submission" date="2022-01" db="EMBL/GenBank/DDBJ databases">
        <authorList>
            <person name="King R."/>
        </authorList>
    </citation>
    <scope>NUCLEOTIDE SEQUENCE</scope>
</reference>
<dbReference type="SUPFAM" id="SSF52540">
    <property type="entry name" value="P-loop containing nucleoside triphosphate hydrolases"/>
    <property type="match status" value="1"/>
</dbReference>
<evidence type="ECO:0000256" key="3">
    <source>
        <dbReference type="ARBA" id="ARBA00022840"/>
    </source>
</evidence>
<proteinExistence type="inferred from homology"/>
<evidence type="ECO:0000313" key="6">
    <source>
        <dbReference type="EMBL" id="CAH1117953.1"/>
    </source>
</evidence>
<dbReference type="GO" id="GO:0004798">
    <property type="term" value="F:dTMP kinase activity"/>
    <property type="evidence" value="ECO:0007669"/>
    <property type="project" value="TreeGrafter"/>
</dbReference>
<dbReference type="AlphaFoldDB" id="A0A9P0D9B5"/>
<evidence type="ECO:0000256" key="1">
    <source>
        <dbReference type="ARBA" id="ARBA00009776"/>
    </source>
</evidence>
<organism evidence="6 7">
    <name type="scientific">Phaedon cochleariae</name>
    <name type="common">Mustard beetle</name>
    <dbReference type="NCBI Taxonomy" id="80249"/>
    <lineage>
        <taxon>Eukaryota</taxon>
        <taxon>Metazoa</taxon>
        <taxon>Ecdysozoa</taxon>
        <taxon>Arthropoda</taxon>
        <taxon>Hexapoda</taxon>
        <taxon>Insecta</taxon>
        <taxon>Pterygota</taxon>
        <taxon>Neoptera</taxon>
        <taxon>Endopterygota</taxon>
        <taxon>Coleoptera</taxon>
        <taxon>Polyphaga</taxon>
        <taxon>Cucujiformia</taxon>
        <taxon>Chrysomeloidea</taxon>
        <taxon>Chrysomelidae</taxon>
        <taxon>Chrysomelinae</taxon>
        <taxon>Chrysomelini</taxon>
        <taxon>Phaedon</taxon>
    </lineage>
</organism>
<dbReference type="OrthoDB" id="425602at2759"/>
<name>A0A9P0D9B5_PHACE</name>
<dbReference type="GO" id="GO:0004550">
    <property type="term" value="F:nucleoside diphosphate kinase activity"/>
    <property type="evidence" value="ECO:0007669"/>
    <property type="project" value="TreeGrafter"/>
</dbReference>
<accession>A0A9P0D9B5</accession>
<comment type="similarity">
    <text evidence="1">Belongs to the thymidylate kinase family.</text>
</comment>
<gene>
    <name evidence="6" type="ORF">PHAECO_LOCUS2029</name>
</gene>
<dbReference type="Proteomes" id="UP001153737">
    <property type="component" value="Chromosome 10"/>
</dbReference>
<dbReference type="GO" id="GO:0006227">
    <property type="term" value="P:dUDP biosynthetic process"/>
    <property type="evidence" value="ECO:0007669"/>
    <property type="project" value="TreeGrafter"/>
</dbReference>
<dbReference type="GO" id="GO:0006233">
    <property type="term" value="P:dTDP biosynthetic process"/>
    <property type="evidence" value="ECO:0007669"/>
    <property type="project" value="TreeGrafter"/>
</dbReference>
<dbReference type="Gene3D" id="3.40.50.300">
    <property type="entry name" value="P-loop containing nucleotide triphosphate hydrolases"/>
    <property type="match status" value="1"/>
</dbReference>